<dbReference type="Proteomes" id="UP001415857">
    <property type="component" value="Unassembled WGS sequence"/>
</dbReference>
<dbReference type="PANTHER" id="PTHR23172:SF69">
    <property type="entry name" value="CHAPERONE DNAJ-DOMAIN SUPERFAMILY PROTEIN"/>
    <property type="match status" value="1"/>
</dbReference>
<sequence length="506" mass="56806">MDESWRMRMGMPNLPRRRSTEETSSSHTRRTLFGEPETLDPEDFNDVFGGPPRSVLSRKVSGDFSRQTTFYEEIFRPPDGVFAPSKSGRNLPVFRIPAGRGSGGGVRKSGGFYSDIFGSDDDGRLRSKSRSSSKPDSKSKSRSNSSSVLSSEDLSPCRPVTGDDVSFSTFASKLRPINVPCKWNSSTMMHEEYPKRQGMPAFPSNFPSFVEKQFMENEYTENLRSSLFGVLPQRLVSSPETNSLEPYSYGSIKISLDDDVEINSPSSAVSSLCQESEACRAKSQDNIVMQEQDVDQEDQDEVMSSYVIEITSEHRDGGEAISIDEAIAWAKEKYHSQSSENECSTRGRHEKQQAAEMEERPGAHAFLDQQIGGDGAMHSPVVKEPEKWAIEEEKQQLKDKVEMEMELVDEDLRLWLAGKEANIRLLLSTLHHILWPNSGWYAISLTNLIETSQVKKAYQKARLCLHPDKLQQRGATLPQKYVADKAFSILQDAWAAFISQDAFFSG</sequence>
<feature type="region of interest" description="Disordered" evidence="1">
    <location>
        <begin position="1"/>
        <end position="62"/>
    </location>
</feature>
<dbReference type="FunFam" id="1.10.287.110:FF:000043">
    <property type="entry name" value="J-domain protein required for chloroplast accumulation response 1"/>
    <property type="match status" value="1"/>
</dbReference>
<dbReference type="CDD" id="cd06257">
    <property type="entry name" value="DnaJ"/>
    <property type="match status" value="1"/>
</dbReference>
<dbReference type="GO" id="GO:0031982">
    <property type="term" value="C:vesicle"/>
    <property type="evidence" value="ECO:0007669"/>
    <property type="project" value="TreeGrafter"/>
</dbReference>
<dbReference type="GO" id="GO:0005737">
    <property type="term" value="C:cytoplasm"/>
    <property type="evidence" value="ECO:0007669"/>
    <property type="project" value="TreeGrafter"/>
</dbReference>
<dbReference type="EMBL" id="JBBPBK010000016">
    <property type="protein sequence ID" value="KAK9267428.1"/>
    <property type="molecule type" value="Genomic_DNA"/>
</dbReference>
<evidence type="ECO:0000313" key="2">
    <source>
        <dbReference type="EMBL" id="KAK9267428.1"/>
    </source>
</evidence>
<dbReference type="Gene3D" id="1.10.287.110">
    <property type="entry name" value="DnaJ domain"/>
    <property type="match status" value="1"/>
</dbReference>
<accession>A0AAP0N7E5</accession>
<protein>
    <submittedName>
        <fullName evidence="2">Uncharacterized protein</fullName>
    </submittedName>
</protein>
<reference evidence="2 3" key="1">
    <citation type="journal article" date="2024" name="Plant J.">
        <title>Genome sequences and population genomics reveal climatic adaptation and genomic divergence between two closely related sweetgum species.</title>
        <authorList>
            <person name="Xu W.Q."/>
            <person name="Ren C.Q."/>
            <person name="Zhang X.Y."/>
            <person name="Comes H.P."/>
            <person name="Liu X.H."/>
            <person name="Li Y.G."/>
            <person name="Kettle C.J."/>
            <person name="Jalonen R."/>
            <person name="Gaisberger H."/>
            <person name="Ma Y.Z."/>
            <person name="Qiu Y.X."/>
        </authorList>
    </citation>
    <scope>NUCLEOTIDE SEQUENCE [LARGE SCALE GENOMIC DNA]</scope>
    <source>
        <strain evidence="2">Hangzhou</strain>
    </source>
</reference>
<dbReference type="SUPFAM" id="SSF46565">
    <property type="entry name" value="Chaperone J-domain"/>
    <property type="match status" value="1"/>
</dbReference>
<dbReference type="AlphaFoldDB" id="A0AAP0N7E5"/>
<dbReference type="GO" id="GO:0030276">
    <property type="term" value="F:clathrin binding"/>
    <property type="evidence" value="ECO:0007669"/>
    <property type="project" value="TreeGrafter"/>
</dbReference>
<feature type="region of interest" description="Disordered" evidence="1">
    <location>
        <begin position="122"/>
        <end position="157"/>
    </location>
</feature>
<proteinExistence type="predicted"/>
<keyword evidence="3" id="KW-1185">Reference proteome</keyword>
<feature type="compositionally biased region" description="Low complexity" evidence="1">
    <location>
        <begin position="142"/>
        <end position="154"/>
    </location>
</feature>
<dbReference type="PANTHER" id="PTHR23172">
    <property type="entry name" value="AUXILIN/CYCLIN G-ASSOCIATED KINASE-RELATED"/>
    <property type="match status" value="1"/>
</dbReference>
<dbReference type="InterPro" id="IPR036869">
    <property type="entry name" value="J_dom_sf"/>
</dbReference>
<evidence type="ECO:0000256" key="1">
    <source>
        <dbReference type="SAM" id="MobiDB-lite"/>
    </source>
</evidence>
<name>A0AAP0N7E5_LIQFO</name>
<comment type="caution">
    <text evidence="2">The sequence shown here is derived from an EMBL/GenBank/DDBJ whole genome shotgun (WGS) entry which is preliminary data.</text>
</comment>
<dbReference type="InterPro" id="IPR001623">
    <property type="entry name" value="DnaJ_domain"/>
</dbReference>
<gene>
    <name evidence="2" type="ORF">L1049_009854</name>
</gene>
<dbReference type="GO" id="GO:0072318">
    <property type="term" value="P:clathrin coat disassembly"/>
    <property type="evidence" value="ECO:0007669"/>
    <property type="project" value="TreeGrafter"/>
</dbReference>
<evidence type="ECO:0000313" key="3">
    <source>
        <dbReference type="Proteomes" id="UP001415857"/>
    </source>
</evidence>
<dbReference type="GO" id="GO:0072583">
    <property type="term" value="P:clathrin-dependent endocytosis"/>
    <property type="evidence" value="ECO:0007669"/>
    <property type="project" value="TreeGrafter"/>
</dbReference>
<organism evidence="2 3">
    <name type="scientific">Liquidambar formosana</name>
    <name type="common">Formosan gum</name>
    <dbReference type="NCBI Taxonomy" id="63359"/>
    <lineage>
        <taxon>Eukaryota</taxon>
        <taxon>Viridiplantae</taxon>
        <taxon>Streptophyta</taxon>
        <taxon>Embryophyta</taxon>
        <taxon>Tracheophyta</taxon>
        <taxon>Spermatophyta</taxon>
        <taxon>Magnoliopsida</taxon>
        <taxon>eudicotyledons</taxon>
        <taxon>Gunneridae</taxon>
        <taxon>Pentapetalae</taxon>
        <taxon>Saxifragales</taxon>
        <taxon>Altingiaceae</taxon>
        <taxon>Liquidambar</taxon>
    </lineage>
</organism>